<organism evidence="2 3">
    <name type="scientific">Domibacillus epiphyticus</name>
    <dbReference type="NCBI Taxonomy" id="1714355"/>
    <lineage>
        <taxon>Bacteria</taxon>
        <taxon>Bacillati</taxon>
        <taxon>Bacillota</taxon>
        <taxon>Bacilli</taxon>
        <taxon>Bacillales</taxon>
        <taxon>Bacillaceae</taxon>
        <taxon>Domibacillus</taxon>
    </lineage>
</organism>
<dbReference type="InterPro" id="IPR036874">
    <property type="entry name" value="Carbonic_anhydrase_sf"/>
</dbReference>
<comment type="caution">
    <text evidence="2">The sequence shown here is derived from an EMBL/GenBank/DDBJ whole genome shotgun (WGS) entry which is preliminary data.</text>
</comment>
<accession>A0A1V2ABE0</accession>
<dbReference type="GO" id="GO:0004089">
    <property type="term" value="F:carbonate dehydratase activity"/>
    <property type="evidence" value="ECO:0007669"/>
    <property type="project" value="InterPro"/>
</dbReference>
<evidence type="ECO:0000256" key="1">
    <source>
        <dbReference type="ARBA" id="ARBA00006217"/>
    </source>
</evidence>
<evidence type="ECO:0008006" key="4">
    <source>
        <dbReference type="Google" id="ProtNLM"/>
    </source>
</evidence>
<evidence type="ECO:0000313" key="2">
    <source>
        <dbReference type="EMBL" id="OMP68114.1"/>
    </source>
</evidence>
<dbReference type="GO" id="GO:0008270">
    <property type="term" value="F:zinc ion binding"/>
    <property type="evidence" value="ECO:0007669"/>
    <property type="project" value="InterPro"/>
</dbReference>
<dbReference type="EMBL" id="MSFI01000006">
    <property type="protein sequence ID" value="OMP68114.1"/>
    <property type="molecule type" value="Genomic_DNA"/>
</dbReference>
<dbReference type="SUPFAM" id="SSF53056">
    <property type="entry name" value="beta-carbonic anhydrase, cab"/>
    <property type="match status" value="1"/>
</dbReference>
<name>A0A1V2ABE0_9BACI</name>
<evidence type="ECO:0000313" key="3">
    <source>
        <dbReference type="Proteomes" id="UP000188613"/>
    </source>
</evidence>
<dbReference type="PANTHER" id="PTHR43175:SF1">
    <property type="entry name" value="CARBONIC ANHYDRASE-LIKE PROTEIN YBCF-RELATED"/>
    <property type="match status" value="1"/>
</dbReference>
<dbReference type="Proteomes" id="UP000188613">
    <property type="component" value="Unassembled WGS sequence"/>
</dbReference>
<keyword evidence="3" id="KW-1185">Reference proteome</keyword>
<protein>
    <recommendedName>
        <fullName evidence="4">Carbonic anhydrase</fullName>
    </recommendedName>
</protein>
<dbReference type="STRING" id="1714355.BTO28_03955"/>
<dbReference type="InterPro" id="IPR001765">
    <property type="entry name" value="Carbonic_anhydrase"/>
</dbReference>
<proteinExistence type="inferred from homology"/>
<sequence length="169" mass="18822">MDSIGGIMMQKTNEKKALVITGLNKKLLPLFPEITNKKEEELLIATSFGTIITNPYDCTVRNMMMAVYAENIKEIYLIGEKDSKEHKVDGDEIVSKIKDAGISNKTIETIEYIDVAGNNLSSWLAGKQDVKQIITENVELIKSHPLLPKTLSVHGFIVNAETGEWEAVE</sequence>
<reference evidence="2 3" key="1">
    <citation type="submission" date="2016-12" db="EMBL/GenBank/DDBJ databases">
        <title>Domibacillus sp. SAB 38T whole genome sequencing.</title>
        <authorList>
            <person name="Verma A."/>
            <person name="Ojha A.K."/>
            <person name="Krishnamurthi S."/>
        </authorList>
    </citation>
    <scope>NUCLEOTIDE SEQUENCE [LARGE SCALE GENOMIC DNA]</scope>
    <source>
        <strain evidence="2 3">SAB 38</strain>
    </source>
</reference>
<dbReference type="Gene3D" id="3.40.1050.10">
    <property type="entry name" value="Carbonic anhydrase"/>
    <property type="match status" value="1"/>
</dbReference>
<dbReference type="AlphaFoldDB" id="A0A1V2ABE0"/>
<gene>
    <name evidence="2" type="ORF">BTO28_03955</name>
</gene>
<dbReference type="PANTHER" id="PTHR43175">
    <property type="entry name" value="CARBONIC ANHYDRASE"/>
    <property type="match status" value="1"/>
</dbReference>
<comment type="similarity">
    <text evidence="1">Belongs to the beta-class carbonic anhydrase family.</text>
</comment>